<dbReference type="AlphaFoldDB" id="A0AAD7G7S0"/>
<proteinExistence type="predicted"/>
<name>A0AAD7G7S0_MYCRO</name>
<sequence>MFLPGWITPCRPLALFGLGRNPQKCTLCIPLMDARLTRAYCFSEAERSKAGTAQRADYLECGHRTKEGRALGHLRVSTKSAQRADPGGVGFSLYSLDTQSLSCLALACRRIATNGVWYKSMCGLEPTLQKPGAVHELNLDEARVRASHQMPPHVMLSAGKMQPREFRAASMFAARSGRRLSLTQ</sequence>
<gene>
    <name evidence="1" type="ORF">B0H17DRAFT_1184585</name>
</gene>
<protein>
    <submittedName>
        <fullName evidence="1">Uncharacterized protein</fullName>
    </submittedName>
</protein>
<dbReference type="EMBL" id="JARKIE010000217">
    <property type="protein sequence ID" value="KAJ7664982.1"/>
    <property type="molecule type" value="Genomic_DNA"/>
</dbReference>
<keyword evidence="2" id="KW-1185">Reference proteome</keyword>
<dbReference type="Proteomes" id="UP001221757">
    <property type="component" value="Unassembled WGS sequence"/>
</dbReference>
<organism evidence="1 2">
    <name type="scientific">Mycena rosella</name>
    <name type="common">Pink bonnet</name>
    <name type="synonym">Agaricus rosellus</name>
    <dbReference type="NCBI Taxonomy" id="1033263"/>
    <lineage>
        <taxon>Eukaryota</taxon>
        <taxon>Fungi</taxon>
        <taxon>Dikarya</taxon>
        <taxon>Basidiomycota</taxon>
        <taxon>Agaricomycotina</taxon>
        <taxon>Agaricomycetes</taxon>
        <taxon>Agaricomycetidae</taxon>
        <taxon>Agaricales</taxon>
        <taxon>Marasmiineae</taxon>
        <taxon>Mycenaceae</taxon>
        <taxon>Mycena</taxon>
    </lineage>
</organism>
<reference evidence="1" key="1">
    <citation type="submission" date="2023-03" db="EMBL/GenBank/DDBJ databases">
        <title>Massive genome expansion in bonnet fungi (Mycena s.s.) driven by repeated elements and novel gene families across ecological guilds.</title>
        <authorList>
            <consortium name="Lawrence Berkeley National Laboratory"/>
            <person name="Harder C.B."/>
            <person name="Miyauchi S."/>
            <person name="Viragh M."/>
            <person name="Kuo A."/>
            <person name="Thoen E."/>
            <person name="Andreopoulos B."/>
            <person name="Lu D."/>
            <person name="Skrede I."/>
            <person name="Drula E."/>
            <person name="Henrissat B."/>
            <person name="Morin E."/>
            <person name="Kohler A."/>
            <person name="Barry K."/>
            <person name="LaButti K."/>
            <person name="Morin E."/>
            <person name="Salamov A."/>
            <person name="Lipzen A."/>
            <person name="Mereny Z."/>
            <person name="Hegedus B."/>
            <person name="Baldrian P."/>
            <person name="Stursova M."/>
            <person name="Weitz H."/>
            <person name="Taylor A."/>
            <person name="Grigoriev I.V."/>
            <person name="Nagy L.G."/>
            <person name="Martin F."/>
            <person name="Kauserud H."/>
        </authorList>
    </citation>
    <scope>NUCLEOTIDE SEQUENCE</scope>
    <source>
        <strain evidence="1">CBHHK067</strain>
    </source>
</reference>
<comment type="caution">
    <text evidence="1">The sequence shown here is derived from an EMBL/GenBank/DDBJ whole genome shotgun (WGS) entry which is preliminary data.</text>
</comment>
<evidence type="ECO:0000313" key="1">
    <source>
        <dbReference type="EMBL" id="KAJ7664982.1"/>
    </source>
</evidence>
<accession>A0AAD7G7S0</accession>
<evidence type="ECO:0000313" key="2">
    <source>
        <dbReference type="Proteomes" id="UP001221757"/>
    </source>
</evidence>